<evidence type="ECO:0000256" key="18">
    <source>
        <dbReference type="ARBA" id="ARBA00023237"/>
    </source>
</evidence>
<dbReference type="EC" id="3.1.1.32" evidence="7"/>
<comment type="catalytic activity">
    <reaction evidence="1">
        <text>a 1,2-diacyl-sn-glycero-3-phosphocholine + H2O = a 2-acyl-sn-glycero-3-phosphocholine + a fatty acid + H(+)</text>
        <dbReference type="Rhea" id="RHEA:18689"/>
        <dbReference type="ChEBI" id="CHEBI:15377"/>
        <dbReference type="ChEBI" id="CHEBI:15378"/>
        <dbReference type="ChEBI" id="CHEBI:28868"/>
        <dbReference type="ChEBI" id="CHEBI:57643"/>
        <dbReference type="ChEBI" id="CHEBI:57875"/>
        <dbReference type="EC" id="3.1.1.32"/>
    </reaction>
</comment>
<sequence length="293" mass="33922">MKFFLLVSLCLFLSANEISDNSTYNLAEVEGKTTKSSIQKWLDHDFGLRPYRVNYILPYGVKSEAYESHIPSVEYKNIEAELQISLQLKVGNNILGLGEKYYVSYTQQAFWQIYAESAPFRETMYNPEAFVIFPIEDDDNYFRLRFLKFALAHRSNGQPNTKNVVFDNNQSLGNISRSVNYVYTTLRLQHKSIILDLKAWIPFPEDPEKSDNLDLMDYTGYTSVKITYFLHDHMFTLKGQGNLGTNKGAVEATYSYPLVHNYFFAKIFSGYGESLIDYDKYITKFSIGFSFSR</sequence>
<evidence type="ECO:0000256" key="19">
    <source>
        <dbReference type="ARBA" id="ARBA00032375"/>
    </source>
</evidence>
<keyword evidence="11" id="KW-0479">Metal-binding</keyword>
<dbReference type="Pfam" id="PF02253">
    <property type="entry name" value="PLA1"/>
    <property type="match status" value="1"/>
</dbReference>
<dbReference type="PRINTS" id="PR01486">
    <property type="entry name" value="PHPHLIPASEA1"/>
</dbReference>
<dbReference type="EMBL" id="FPHF01000034">
    <property type="protein sequence ID" value="SFV56528.1"/>
    <property type="molecule type" value="Genomic_DNA"/>
</dbReference>
<keyword evidence="17" id="KW-0472">Membrane</keyword>
<keyword evidence="16" id="KW-0443">Lipid metabolism</keyword>
<protein>
    <recommendedName>
        <fullName evidence="19">Phosphatidylcholine 1-acylhydrolase</fullName>
        <ecNumber evidence="7">3.1.1.32</ecNumber>
        <ecNumber evidence="8">3.1.1.4</ecNumber>
    </recommendedName>
</protein>
<organism evidence="20">
    <name type="scientific">hydrothermal vent metagenome</name>
    <dbReference type="NCBI Taxonomy" id="652676"/>
    <lineage>
        <taxon>unclassified sequences</taxon>
        <taxon>metagenomes</taxon>
        <taxon>ecological metagenomes</taxon>
    </lineage>
</organism>
<evidence type="ECO:0000313" key="20">
    <source>
        <dbReference type="EMBL" id="SFV56528.1"/>
    </source>
</evidence>
<keyword evidence="13 20" id="KW-0378">Hydrolase</keyword>
<comment type="catalytic activity">
    <reaction evidence="2">
        <text>a 1,2-diacyl-sn-glycero-3-phosphocholine + H2O = a 1-acyl-sn-glycero-3-phosphocholine + a fatty acid + H(+)</text>
        <dbReference type="Rhea" id="RHEA:15801"/>
        <dbReference type="ChEBI" id="CHEBI:15377"/>
        <dbReference type="ChEBI" id="CHEBI:15378"/>
        <dbReference type="ChEBI" id="CHEBI:28868"/>
        <dbReference type="ChEBI" id="CHEBI:57643"/>
        <dbReference type="ChEBI" id="CHEBI:58168"/>
        <dbReference type="EC" id="3.1.1.4"/>
    </reaction>
</comment>
<comment type="subunit">
    <text evidence="6">Homodimer; dimerization is reversible, and the dimeric form is the active one.</text>
</comment>
<dbReference type="SUPFAM" id="SSF56931">
    <property type="entry name" value="Outer membrane phospholipase A (OMPLA)"/>
    <property type="match status" value="1"/>
</dbReference>
<dbReference type="GO" id="GO:0016042">
    <property type="term" value="P:lipid catabolic process"/>
    <property type="evidence" value="ECO:0007669"/>
    <property type="project" value="UniProtKB-KW"/>
</dbReference>
<dbReference type="Gene3D" id="2.40.230.10">
    <property type="entry name" value="Phospholipase A1"/>
    <property type="match status" value="1"/>
</dbReference>
<evidence type="ECO:0000256" key="17">
    <source>
        <dbReference type="ARBA" id="ARBA00023136"/>
    </source>
</evidence>
<evidence type="ECO:0000256" key="9">
    <source>
        <dbReference type="ARBA" id="ARBA00022452"/>
    </source>
</evidence>
<dbReference type="InterPro" id="IPR003187">
    <property type="entry name" value="PLipase_A1"/>
</dbReference>
<dbReference type="AlphaFoldDB" id="A0A1W1BSF2"/>
<evidence type="ECO:0000256" key="15">
    <source>
        <dbReference type="ARBA" id="ARBA00022963"/>
    </source>
</evidence>
<dbReference type="PANTHER" id="PTHR40457">
    <property type="entry name" value="PHOSPHOLIPASE A1"/>
    <property type="match status" value="1"/>
</dbReference>
<keyword evidence="9" id="KW-1134">Transmembrane beta strand</keyword>
<keyword evidence="12" id="KW-0732">Signal</keyword>
<evidence type="ECO:0000256" key="12">
    <source>
        <dbReference type="ARBA" id="ARBA00022729"/>
    </source>
</evidence>
<evidence type="ECO:0000256" key="8">
    <source>
        <dbReference type="ARBA" id="ARBA00013278"/>
    </source>
</evidence>
<reference evidence="20" key="1">
    <citation type="submission" date="2016-10" db="EMBL/GenBank/DDBJ databases">
        <authorList>
            <person name="de Groot N.N."/>
        </authorList>
    </citation>
    <scope>NUCLEOTIDE SEQUENCE</scope>
</reference>
<evidence type="ECO:0000256" key="3">
    <source>
        <dbReference type="ARBA" id="ARBA00001913"/>
    </source>
</evidence>
<proteinExistence type="inferred from homology"/>
<comment type="cofactor">
    <cofactor evidence="3">
        <name>Ca(2+)</name>
        <dbReference type="ChEBI" id="CHEBI:29108"/>
    </cofactor>
</comment>
<accession>A0A1W1BSF2</accession>
<dbReference type="InterPro" id="IPR036541">
    <property type="entry name" value="PLipase_A1_sf"/>
</dbReference>
<evidence type="ECO:0000256" key="2">
    <source>
        <dbReference type="ARBA" id="ARBA00001604"/>
    </source>
</evidence>
<dbReference type="EC" id="3.1.1.4" evidence="8"/>
<keyword evidence="10" id="KW-0812">Transmembrane</keyword>
<evidence type="ECO:0000256" key="14">
    <source>
        <dbReference type="ARBA" id="ARBA00022837"/>
    </source>
</evidence>
<evidence type="ECO:0000256" key="10">
    <source>
        <dbReference type="ARBA" id="ARBA00022692"/>
    </source>
</evidence>
<evidence type="ECO:0000256" key="11">
    <source>
        <dbReference type="ARBA" id="ARBA00022723"/>
    </source>
</evidence>
<evidence type="ECO:0000256" key="16">
    <source>
        <dbReference type="ARBA" id="ARBA00023098"/>
    </source>
</evidence>
<dbReference type="PANTHER" id="PTHR40457:SF1">
    <property type="entry name" value="PHOSPHOLIPASE A1"/>
    <property type="match status" value="1"/>
</dbReference>
<keyword evidence="14" id="KW-0106">Calcium</keyword>
<evidence type="ECO:0000256" key="4">
    <source>
        <dbReference type="ARBA" id="ARBA00004571"/>
    </source>
</evidence>
<gene>
    <name evidence="20" type="ORF">MNB_SM-4-896</name>
</gene>
<evidence type="ECO:0000256" key="13">
    <source>
        <dbReference type="ARBA" id="ARBA00022801"/>
    </source>
</evidence>
<comment type="similarity">
    <text evidence="5">Belongs to the phospholipase A1 family.</text>
</comment>
<keyword evidence="18" id="KW-0998">Cell outer membrane</keyword>
<evidence type="ECO:0000256" key="1">
    <source>
        <dbReference type="ARBA" id="ARBA00000111"/>
    </source>
</evidence>
<dbReference type="GO" id="GO:0009279">
    <property type="term" value="C:cell outer membrane"/>
    <property type="evidence" value="ECO:0007669"/>
    <property type="project" value="UniProtKB-SubCell"/>
</dbReference>
<dbReference type="GO" id="GO:0004623">
    <property type="term" value="F:phospholipase A2 activity"/>
    <property type="evidence" value="ECO:0007669"/>
    <property type="project" value="UniProtKB-EC"/>
</dbReference>
<keyword evidence="15" id="KW-0442">Lipid degradation</keyword>
<evidence type="ECO:0000256" key="5">
    <source>
        <dbReference type="ARBA" id="ARBA00010525"/>
    </source>
</evidence>
<dbReference type="GO" id="GO:0008970">
    <property type="term" value="F:phospholipase A1 activity"/>
    <property type="evidence" value="ECO:0007669"/>
    <property type="project" value="UniProtKB-EC"/>
</dbReference>
<evidence type="ECO:0000256" key="7">
    <source>
        <dbReference type="ARBA" id="ARBA00013179"/>
    </source>
</evidence>
<dbReference type="GO" id="GO:0046872">
    <property type="term" value="F:metal ion binding"/>
    <property type="evidence" value="ECO:0007669"/>
    <property type="project" value="UniProtKB-KW"/>
</dbReference>
<comment type="subcellular location">
    <subcellularLocation>
        <location evidence="4">Cell outer membrane</location>
        <topology evidence="4">Multi-pass membrane protein</topology>
    </subcellularLocation>
</comment>
<evidence type="ECO:0000256" key="6">
    <source>
        <dbReference type="ARBA" id="ARBA00011702"/>
    </source>
</evidence>
<name>A0A1W1BSF2_9ZZZZ</name>